<feature type="binding site" evidence="18">
    <location>
        <position position="105"/>
    </location>
    <ligand>
        <name>Mg(2+)</name>
        <dbReference type="ChEBI" id="CHEBI:18420"/>
    </ligand>
</feature>
<dbReference type="EC" id="2.3.1.157" evidence="18"/>
<comment type="similarity">
    <text evidence="2 18">In the C-terminal section; belongs to the transferase hexapeptide repeat family.</text>
</comment>
<evidence type="ECO:0000256" key="7">
    <source>
        <dbReference type="ARBA" id="ARBA00022723"/>
    </source>
</evidence>
<dbReference type="UniPathway" id="UPA00973"/>
<evidence type="ECO:0000313" key="21">
    <source>
        <dbReference type="EMBL" id="KFN46632.1"/>
    </source>
</evidence>
<feature type="binding site" evidence="18">
    <location>
        <position position="423"/>
    </location>
    <ligand>
        <name>acetyl-CoA</name>
        <dbReference type="ChEBI" id="CHEBI:57288"/>
    </ligand>
</feature>
<dbReference type="GO" id="GO:0019134">
    <property type="term" value="F:glucosamine-1-phosphate N-acetyltransferase activity"/>
    <property type="evidence" value="ECO:0007669"/>
    <property type="project" value="UniProtKB-UniRule"/>
</dbReference>
<evidence type="ECO:0000256" key="5">
    <source>
        <dbReference type="ARBA" id="ARBA00022679"/>
    </source>
</evidence>
<dbReference type="Proteomes" id="UP000029392">
    <property type="component" value="Unassembled WGS sequence"/>
</dbReference>
<dbReference type="InterPro" id="IPR050065">
    <property type="entry name" value="GlmU-like"/>
</dbReference>
<dbReference type="GO" id="GO:0071555">
    <property type="term" value="P:cell wall organization"/>
    <property type="evidence" value="ECO:0007669"/>
    <property type="project" value="UniProtKB-KW"/>
</dbReference>
<name>A0A091B518_9GAMM</name>
<feature type="binding site" evidence="18">
    <location>
        <position position="139"/>
    </location>
    <ligand>
        <name>UDP-N-acetyl-alpha-D-glucosamine</name>
        <dbReference type="ChEBI" id="CHEBI:57705"/>
    </ligand>
</feature>
<keyword evidence="12 18" id="KW-0511">Multifunctional enzyme</keyword>
<dbReference type="NCBIfam" id="TIGR01173">
    <property type="entry name" value="glmU"/>
    <property type="match status" value="1"/>
</dbReference>
<feature type="binding site" evidence="18">
    <location>
        <position position="333"/>
    </location>
    <ligand>
        <name>UDP-N-acetyl-alpha-D-glucosamine</name>
        <dbReference type="ChEBI" id="CHEBI:57705"/>
    </ligand>
</feature>
<evidence type="ECO:0000256" key="3">
    <source>
        <dbReference type="ARBA" id="ARBA00007947"/>
    </source>
</evidence>
<comment type="caution">
    <text evidence="21">The sequence shown here is derived from an EMBL/GenBank/DDBJ whole genome shotgun (WGS) entry which is preliminary data.</text>
</comment>
<dbReference type="eggNOG" id="COG1207">
    <property type="taxonomic scope" value="Bacteria"/>
</dbReference>
<comment type="subcellular location">
    <subcellularLocation>
        <location evidence="1 18">Cytoplasm</location>
    </subcellularLocation>
</comment>
<evidence type="ECO:0000256" key="16">
    <source>
        <dbReference type="ARBA" id="ARBA00048493"/>
    </source>
</evidence>
<proteinExistence type="inferred from homology"/>
<evidence type="ECO:0000256" key="14">
    <source>
        <dbReference type="ARBA" id="ARBA00023316"/>
    </source>
</evidence>
<comment type="catalytic activity">
    <reaction evidence="15 18">
        <text>alpha-D-glucosamine 1-phosphate + acetyl-CoA = N-acetyl-alpha-D-glucosamine 1-phosphate + CoA + H(+)</text>
        <dbReference type="Rhea" id="RHEA:13725"/>
        <dbReference type="ChEBI" id="CHEBI:15378"/>
        <dbReference type="ChEBI" id="CHEBI:57287"/>
        <dbReference type="ChEBI" id="CHEBI:57288"/>
        <dbReference type="ChEBI" id="CHEBI:57776"/>
        <dbReference type="ChEBI" id="CHEBI:58516"/>
        <dbReference type="EC" id="2.3.1.157"/>
    </reaction>
</comment>
<sequence>MSHALHVIILAAGEGKRMKSRTPKVLQRIAGRPMLAHVIDAARALRAAGIHVVYGHGGDQVRAAFADQADLRWAEQAEQLGTGHAVQQAMPGVPEAARVLVLYADVPLITVATLRRLLEAATDRAAVLTETLADPTGYGRILLDGNGHVQAIVEHKDADEAQRAVRLVNTGVVAAPASDLRRWLGQLRNDNAQGEYYLTDIFAMARRDGRAAAHTACDVAGEAEGANDPLQLARLERAFQRRAAETLMCAGVRFADPSRYDQRGSVEAGMDVEIDANVVLEGRVVLGDGVRIGPFCRLRDVVLGAGTVVAAHSDLEGVVAGEACTIGPFARLRPGTELAEGVHIGNFVETKKSRLGAGSKANHLSYLGDAEIGSRVNIGAGTITCNYDGVNKFVTTIGDGAFVGSNSSLVAPVEIGAEATIGAGSVISKPAPAGKLTVARGRQVTVDGWQRPRKR</sequence>
<keyword evidence="5 18" id="KW-0808">Transferase</keyword>
<dbReference type="SUPFAM" id="SSF53448">
    <property type="entry name" value="Nucleotide-diphospho-sugar transferases"/>
    <property type="match status" value="1"/>
</dbReference>
<feature type="binding site" evidence="18">
    <location>
        <position position="366"/>
    </location>
    <ligand>
        <name>UDP-N-acetyl-alpha-D-glucosamine</name>
        <dbReference type="ChEBI" id="CHEBI:57705"/>
    </ligand>
</feature>
<evidence type="ECO:0000259" key="19">
    <source>
        <dbReference type="Pfam" id="PF12804"/>
    </source>
</evidence>
<feature type="binding site" evidence="18">
    <location>
        <begin position="386"/>
        <end position="387"/>
    </location>
    <ligand>
        <name>acetyl-CoA</name>
        <dbReference type="ChEBI" id="CHEBI:57288"/>
    </ligand>
</feature>
<dbReference type="InterPro" id="IPR038009">
    <property type="entry name" value="GlmU_C_LbH"/>
</dbReference>
<evidence type="ECO:0000256" key="6">
    <source>
        <dbReference type="ARBA" id="ARBA00022695"/>
    </source>
</evidence>
<feature type="region of interest" description="N-acetyltransferase" evidence="18">
    <location>
        <begin position="251"/>
        <end position="455"/>
    </location>
</feature>
<evidence type="ECO:0000256" key="12">
    <source>
        <dbReference type="ARBA" id="ARBA00023268"/>
    </source>
</evidence>
<dbReference type="GO" id="GO:0005737">
    <property type="term" value="C:cytoplasm"/>
    <property type="evidence" value="ECO:0007669"/>
    <property type="project" value="UniProtKB-SubCell"/>
</dbReference>
<keyword evidence="11 18" id="KW-0573">Peptidoglycan synthesis</keyword>
<dbReference type="EMBL" id="AVCH01000167">
    <property type="protein sequence ID" value="KFN46632.1"/>
    <property type="molecule type" value="Genomic_DNA"/>
</dbReference>
<organism evidence="21 22">
    <name type="scientific">Arenimonas malthae CC-JY-1</name>
    <dbReference type="NCBI Taxonomy" id="1384054"/>
    <lineage>
        <taxon>Bacteria</taxon>
        <taxon>Pseudomonadati</taxon>
        <taxon>Pseudomonadota</taxon>
        <taxon>Gammaproteobacteria</taxon>
        <taxon>Lysobacterales</taxon>
        <taxon>Lysobacteraceae</taxon>
        <taxon>Arenimonas</taxon>
    </lineage>
</organism>
<evidence type="ECO:0000256" key="9">
    <source>
        <dbReference type="ARBA" id="ARBA00022842"/>
    </source>
</evidence>
<dbReference type="GO" id="GO:0016020">
    <property type="term" value="C:membrane"/>
    <property type="evidence" value="ECO:0007669"/>
    <property type="project" value="GOC"/>
</dbReference>
<dbReference type="InterPro" id="IPR001451">
    <property type="entry name" value="Hexapep"/>
</dbReference>
<comment type="cofactor">
    <cofactor evidence="18">
        <name>Mg(2+)</name>
        <dbReference type="ChEBI" id="CHEBI:18420"/>
    </cofactor>
    <text evidence="18">Binds 1 Mg(2+) ion per subunit.</text>
</comment>
<dbReference type="SUPFAM" id="SSF51161">
    <property type="entry name" value="Trimeric LpxA-like enzymes"/>
    <property type="match status" value="1"/>
</dbReference>
<dbReference type="CDD" id="cd02540">
    <property type="entry name" value="GT2_GlmU_N_bac"/>
    <property type="match status" value="1"/>
</dbReference>
<dbReference type="Pfam" id="PF00132">
    <property type="entry name" value="Hexapep"/>
    <property type="match status" value="1"/>
</dbReference>
<dbReference type="GO" id="GO:0003977">
    <property type="term" value="F:UDP-N-acetylglucosamine diphosphorylase activity"/>
    <property type="evidence" value="ECO:0007669"/>
    <property type="project" value="UniProtKB-UniRule"/>
</dbReference>
<evidence type="ECO:0000256" key="17">
    <source>
        <dbReference type="ARBA" id="ARBA00049628"/>
    </source>
</evidence>
<evidence type="ECO:0000256" key="11">
    <source>
        <dbReference type="ARBA" id="ARBA00022984"/>
    </source>
</evidence>
<dbReference type="InterPro" id="IPR025877">
    <property type="entry name" value="MobA-like_NTP_Trfase"/>
</dbReference>
<dbReference type="PATRIC" id="fig|1384054.3.peg.1741"/>
<comment type="similarity">
    <text evidence="3 18">In the N-terminal section; belongs to the N-acetylglucosamine-1-phosphate uridyltransferase family.</text>
</comment>
<dbReference type="GO" id="GO:0009252">
    <property type="term" value="P:peptidoglycan biosynthetic process"/>
    <property type="evidence" value="ECO:0007669"/>
    <property type="project" value="UniProtKB-UniRule"/>
</dbReference>
<dbReference type="OrthoDB" id="9775031at2"/>
<feature type="binding site" evidence="18">
    <location>
        <position position="440"/>
    </location>
    <ligand>
        <name>acetyl-CoA</name>
        <dbReference type="ChEBI" id="CHEBI:57288"/>
    </ligand>
</feature>
<keyword evidence="14 18" id="KW-0961">Cell wall biogenesis/degradation</keyword>
<dbReference type="Gene3D" id="3.90.550.10">
    <property type="entry name" value="Spore Coat Polysaccharide Biosynthesis Protein SpsA, Chain A"/>
    <property type="match status" value="1"/>
</dbReference>
<accession>A0A091B518</accession>
<gene>
    <name evidence="18" type="primary">glmU</name>
    <name evidence="21" type="ORF">N790_08400</name>
</gene>
<dbReference type="InterPro" id="IPR005882">
    <property type="entry name" value="Bifunctional_GlmU"/>
</dbReference>
<keyword evidence="10 18" id="KW-0133">Cell shape</keyword>
<dbReference type="RefSeq" id="WP_043803631.1">
    <property type="nucleotide sequence ID" value="NZ_AVCH01000167.1"/>
</dbReference>
<protein>
    <recommendedName>
        <fullName evidence="18">Bifunctional protein GlmU</fullName>
    </recommendedName>
    <domain>
        <recommendedName>
            <fullName evidence="18">UDP-N-acetylglucosamine pyrophosphorylase</fullName>
            <ecNumber evidence="18">2.7.7.23</ecNumber>
        </recommendedName>
        <alternativeName>
            <fullName evidence="18">N-acetylglucosamine-1-phosphate uridyltransferase</fullName>
        </alternativeName>
    </domain>
    <domain>
        <recommendedName>
            <fullName evidence="18">Glucosamine-1-phosphate N-acetyltransferase</fullName>
            <ecNumber evidence="18">2.3.1.157</ecNumber>
        </recommendedName>
    </domain>
</protein>
<keyword evidence="4 18" id="KW-0963">Cytoplasm</keyword>
<feature type="region of interest" description="Pyrophosphorylase" evidence="18">
    <location>
        <begin position="1"/>
        <end position="229"/>
    </location>
</feature>
<evidence type="ECO:0000256" key="18">
    <source>
        <dbReference type="HAMAP-Rule" id="MF_01631"/>
    </source>
</evidence>
<dbReference type="EC" id="2.7.7.23" evidence="18"/>
<dbReference type="UniPathway" id="UPA00113">
    <property type="reaction ID" value="UER00532"/>
</dbReference>
<comment type="caution">
    <text evidence="18">Lacks conserved residue(s) required for the propagation of feature annotation.</text>
</comment>
<comment type="pathway">
    <text evidence="18">Nucleotide-sugar biosynthesis; UDP-N-acetyl-alpha-D-glucosamine biosynthesis; UDP-N-acetyl-alpha-D-glucosamine from N-acetyl-alpha-D-glucosamine 1-phosphate: step 1/1.</text>
</comment>
<dbReference type="GO" id="GO:0009245">
    <property type="term" value="P:lipid A biosynthetic process"/>
    <property type="evidence" value="ECO:0007669"/>
    <property type="project" value="UniProtKB-UniRule"/>
</dbReference>
<dbReference type="InterPro" id="IPR056729">
    <property type="entry name" value="GMPPB_C"/>
</dbReference>
<evidence type="ECO:0000256" key="15">
    <source>
        <dbReference type="ARBA" id="ARBA00048247"/>
    </source>
</evidence>
<dbReference type="PANTHER" id="PTHR43584:SF3">
    <property type="entry name" value="BIFUNCTIONAL PROTEIN GLMU"/>
    <property type="match status" value="1"/>
</dbReference>
<keyword evidence="6 18" id="KW-0548">Nucleotidyltransferase</keyword>
<dbReference type="PANTHER" id="PTHR43584">
    <property type="entry name" value="NUCLEOTIDYL TRANSFERASE"/>
    <property type="match status" value="1"/>
</dbReference>
<reference evidence="21 22" key="1">
    <citation type="submission" date="2013-09" db="EMBL/GenBank/DDBJ databases">
        <title>Genome sequencing of Arenimonas malthae.</title>
        <authorList>
            <person name="Chen F."/>
            <person name="Wang G."/>
        </authorList>
    </citation>
    <scope>NUCLEOTIDE SEQUENCE [LARGE SCALE GENOMIC DNA]</scope>
    <source>
        <strain evidence="21 22">CC-JY-1</strain>
    </source>
</reference>
<evidence type="ECO:0000256" key="8">
    <source>
        <dbReference type="ARBA" id="ARBA00022737"/>
    </source>
</evidence>
<feature type="binding site" evidence="18">
    <location>
        <position position="154"/>
    </location>
    <ligand>
        <name>UDP-N-acetyl-alpha-D-glucosamine</name>
        <dbReference type="ChEBI" id="CHEBI:57705"/>
    </ligand>
</feature>
<feature type="binding site" evidence="18">
    <location>
        <position position="169"/>
    </location>
    <ligand>
        <name>UDP-N-acetyl-alpha-D-glucosamine</name>
        <dbReference type="ChEBI" id="CHEBI:57705"/>
    </ligand>
</feature>
<dbReference type="GO" id="GO:0000902">
    <property type="term" value="P:cell morphogenesis"/>
    <property type="evidence" value="ECO:0007669"/>
    <property type="project" value="UniProtKB-UniRule"/>
</dbReference>
<feature type="domain" description="MobA-like NTP transferase" evidence="19">
    <location>
        <begin position="7"/>
        <end position="128"/>
    </location>
</feature>
<dbReference type="CDD" id="cd03353">
    <property type="entry name" value="LbH_GlmU_C"/>
    <property type="match status" value="1"/>
</dbReference>
<keyword evidence="13 18" id="KW-0012">Acyltransferase</keyword>
<feature type="active site" description="Proton acceptor" evidence="18">
    <location>
        <position position="363"/>
    </location>
</feature>
<dbReference type="GO" id="GO:0006048">
    <property type="term" value="P:UDP-N-acetylglucosamine biosynthetic process"/>
    <property type="evidence" value="ECO:0007669"/>
    <property type="project" value="UniProtKB-UniPathway"/>
</dbReference>
<dbReference type="Pfam" id="PF25087">
    <property type="entry name" value="GMPPB_C"/>
    <property type="match status" value="1"/>
</dbReference>
<dbReference type="InterPro" id="IPR011004">
    <property type="entry name" value="Trimer_LpxA-like_sf"/>
</dbReference>
<feature type="binding site" evidence="18">
    <location>
        <begin position="10"/>
        <end position="13"/>
    </location>
    <ligand>
        <name>UDP-N-acetyl-alpha-D-glucosamine</name>
        <dbReference type="ChEBI" id="CHEBI:57705"/>
    </ligand>
</feature>
<dbReference type="HAMAP" id="MF_01631">
    <property type="entry name" value="GlmU"/>
    <property type="match status" value="1"/>
</dbReference>
<evidence type="ECO:0000256" key="13">
    <source>
        <dbReference type="ARBA" id="ARBA00023315"/>
    </source>
</evidence>
<feature type="binding site" evidence="18">
    <location>
        <position position="24"/>
    </location>
    <ligand>
        <name>UDP-N-acetyl-alpha-D-glucosamine</name>
        <dbReference type="ChEBI" id="CHEBI:57705"/>
    </ligand>
</feature>
<feature type="binding site" evidence="18">
    <location>
        <begin position="81"/>
        <end position="82"/>
    </location>
    <ligand>
        <name>UDP-N-acetyl-alpha-D-glucosamine</name>
        <dbReference type="ChEBI" id="CHEBI:57705"/>
    </ligand>
</feature>
<dbReference type="STRING" id="1384054.N790_08400"/>
<keyword evidence="8 18" id="KW-0677">Repeat</keyword>
<feature type="binding site" evidence="18">
    <location>
        <position position="377"/>
    </location>
    <ligand>
        <name>UDP-N-acetyl-alpha-D-glucosamine</name>
        <dbReference type="ChEBI" id="CHEBI:57705"/>
    </ligand>
</feature>
<feature type="binding site" evidence="18">
    <location>
        <position position="351"/>
    </location>
    <ligand>
        <name>UDP-N-acetyl-alpha-D-glucosamine</name>
        <dbReference type="ChEBI" id="CHEBI:57705"/>
    </ligand>
</feature>
<feature type="domain" description="Mannose-1-phosphate guanyltransferase C-terminal" evidence="20">
    <location>
        <begin position="269"/>
        <end position="348"/>
    </location>
</feature>
<keyword evidence="22" id="KW-1185">Reference proteome</keyword>
<feature type="binding site" evidence="18">
    <location>
        <position position="227"/>
    </location>
    <ligand>
        <name>Mg(2+)</name>
        <dbReference type="ChEBI" id="CHEBI:18420"/>
    </ligand>
</feature>
<keyword evidence="7 18" id="KW-0479">Metal-binding</keyword>
<evidence type="ECO:0000259" key="20">
    <source>
        <dbReference type="Pfam" id="PF25087"/>
    </source>
</evidence>
<dbReference type="GO" id="GO:0008360">
    <property type="term" value="P:regulation of cell shape"/>
    <property type="evidence" value="ECO:0007669"/>
    <property type="project" value="UniProtKB-KW"/>
</dbReference>
<evidence type="ECO:0000313" key="22">
    <source>
        <dbReference type="Proteomes" id="UP000029392"/>
    </source>
</evidence>
<feature type="binding site" evidence="18">
    <location>
        <position position="227"/>
    </location>
    <ligand>
        <name>UDP-N-acetyl-alpha-D-glucosamine</name>
        <dbReference type="ChEBI" id="CHEBI:57705"/>
    </ligand>
</feature>
<dbReference type="GO" id="GO:0000287">
    <property type="term" value="F:magnesium ion binding"/>
    <property type="evidence" value="ECO:0007669"/>
    <property type="project" value="UniProtKB-UniRule"/>
</dbReference>
<keyword evidence="9 18" id="KW-0460">Magnesium</keyword>
<comment type="pathway">
    <text evidence="18">Nucleotide-sugar biosynthesis; UDP-N-acetyl-alpha-D-glucosamine biosynthesis; N-acetyl-alpha-D-glucosamine 1-phosphate from alpha-D-glucosamine 6-phosphate (route II): step 2/2.</text>
</comment>
<evidence type="ECO:0000256" key="2">
    <source>
        <dbReference type="ARBA" id="ARBA00007707"/>
    </source>
</evidence>
<dbReference type="Pfam" id="PF12804">
    <property type="entry name" value="NTP_transf_3"/>
    <property type="match status" value="1"/>
</dbReference>
<dbReference type="AlphaFoldDB" id="A0A091B518"/>
<evidence type="ECO:0000256" key="4">
    <source>
        <dbReference type="ARBA" id="ARBA00022490"/>
    </source>
</evidence>
<comment type="subunit">
    <text evidence="18">Homotrimer.</text>
</comment>
<dbReference type="InterPro" id="IPR029044">
    <property type="entry name" value="Nucleotide-diphossugar_trans"/>
</dbReference>
<feature type="binding site" evidence="18">
    <location>
        <position position="76"/>
    </location>
    <ligand>
        <name>UDP-N-acetyl-alpha-D-glucosamine</name>
        <dbReference type="ChEBI" id="CHEBI:57705"/>
    </ligand>
</feature>
<feature type="region of interest" description="Linker" evidence="18">
    <location>
        <begin position="230"/>
        <end position="250"/>
    </location>
</feature>
<comment type="pathway">
    <text evidence="18">Bacterial outer membrane biogenesis; LPS lipid A biosynthesis.</text>
</comment>
<comment type="catalytic activity">
    <reaction evidence="16 18">
        <text>N-acetyl-alpha-D-glucosamine 1-phosphate + UTP + H(+) = UDP-N-acetyl-alpha-D-glucosamine + diphosphate</text>
        <dbReference type="Rhea" id="RHEA:13509"/>
        <dbReference type="ChEBI" id="CHEBI:15378"/>
        <dbReference type="ChEBI" id="CHEBI:33019"/>
        <dbReference type="ChEBI" id="CHEBI:46398"/>
        <dbReference type="ChEBI" id="CHEBI:57705"/>
        <dbReference type="ChEBI" id="CHEBI:57776"/>
        <dbReference type="EC" id="2.7.7.23"/>
    </reaction>
</comment>
<comment type="function">
    <text evidence="17 18">Catalyzes the last two sequential reactions in the de novo biosynthetic pathway for UDP-N-acetylglucosamine (UDP-GlcNAc). The C-terminal domain catalyzes the transfer of acetyl group from acetyl coenzyme A to glucosamine-1-phosphate (GlcN-1-P) to produce N-acetylglucosamine-1-phosphate (GlcNAc-1-P), which is converted into UDP-GlcNAc by the transfer of uridine 5-monophosphate (from uridine 5-triphosphate), a reaction catalyzed by the N-terminal domain.</text>
</comment>
<dbReference type="Gene3D" id="2.160.10.10">
    <property type="entry name" value="Hexapeptide repeat proteins"/>
    <property type="match status" value="1"/>
</dbReference>
<feature type="binding site" evidence="18">
    <location>
        <position position="405"/>
    </location>
    <ligand>
        <name>acetyl-CoA</name>
        <dbReference type="ChEBI" id="CHEBI:57288"/>
    </ligand>
</feature>
<evidence type="ECO:0000256" key="1">
    <source>
        <dbReference type="ARBA" id="ARBA00004496"/>
    </source>
</evidence>
<feature type="binding site" evidence="18">
    <location>
        <position position="380"/>
    </location>
    <ligand>
        <name>acetyl-CoA</name>
        <dbReference type="ChEBI" id="CHEBI:57288"/>
    </ligand>
</feature>
<evidence type="ECO:0000256" key="10">
    <source>
        <dbReference type="ARBA" id="ARBA00022960"/>
    </source>
</evidence>